<dbReference type="GO" id="GO:0015648">
    <property type="term" value="F:lipid-linked peptidoglycan transporter activity"/>
    <property type="evidence" value="ECO:0007669"/>
    <property type="project" value="TreeGrafter"/>
</dbReference>
<comment type="pathway">
    <text evidence="11">Cell wall biogenesis; peptidoglycan biosynthesis.</text>
</comment>
<evidence type="ECO:0000256" key="1">
    <source>
        <dbReference type="ARBA" id="ARBA00004141"/>
    </source>
</evidence>
<dbReference type="GO" id="GO:0008360">
    <property type="term" value="P:regulation of cell shape"/>
    <property type="evidence" value="ECO:0007669"/>
    <property type="project" value="UniProtKB-KW"/>
</dbReference>
<dbReference type="GO" id="GO:0071555">
    <property type="term" value="P:cell wall organization"/>
    <property type="evidence" value="ECO:0007669"/>
    <property type="project" value="UniProtKB-KW"/>
</dbReference>
<dbReference type="PROSITE" id="PS00428">
    <property type="entry name" value="FTSW_RODA_SPOVE"/>
    <property type="match status" value="1"/>
</dbReference>
<comment type="catalytic activity">
    <reaction evidence="11">
        <text>[GlcNAc-(1-&gt;4)-Mur2Ac(oyl-L-Ala-gamma-D-Glu-L-Lys-D-Ala-D-Ala)](n)-di-trans,octa-cis-undecaprenyl diphosphate + beta-D-GlcNAc-(1-&gt;4)-Mur2Ac(oyl-L-Ala-gamma-D-Glu-L-Lys-D-Ala-D-Ala)-di-trans,octa-cis-undecaprenyl diphosphate = [GlcNAc-(1-&gt;4)-Mur2Ac(oyl-L-Ala-gamma-D-Glu-L-Lys-D-Ala-D-Ala)](n+1)-di-trans,octa-cis-undecaprenyl diphosphate + di-trans,octa-cis-undecaprenyl diphosphate + H(+)</text>
        <dbReference type="Rhea" id="RHEA:23708"/>
        <dbReference type="Rhea" id="RHEA-COMP:9602"/>
        <dbReference type="Rhea" id="RHEA-COMP:9603"/>
        <dbReference type="ChEBI" id="CHEBI:15378"/>
        <dbReference type="ChEBI" id="CHEBI:58405"/>
        <dbReference type="ChEBI" id="CHEBI:60033"/>
        <dbReference type="ChEBI" id="CHEBI:78435"/>
        <dbReference type="EC" id="2.4.99.28"/>
    </reaction>
</comment>
<evidence type="ECO:0000256" key="2">
    <source>
        <dbReference type="ARBA" id="ARBA00022475"/>
    </source>
</evidence>
<dbReference type="GO" id="GO:0051301">
    <property type="term" value="P:cell division"/>
    <property type="evidence" value="ECO:0007669"/>
    <property type="project" value="InterPro"/>
</dbReference>
<dbReference type="AlphaFoldDB" id="A0A9J6PAE9"/>
<keyword evidence="5 11" id="KW-0812">Transmembrane</keyword>
<feature type="transmembrane region" description="Helical" evidence="11">
    <location>
        <begin position="343"/>
        <end position="367"/>
    </location>
</feature>
<dbReference type="EC" id="2.4.99.28" evidence="11"/>
<feature type="transmembrane region" description="Helical" evidence="11">
    <location>
        <begin position="80"/>
        <end position="98"/>
    </location>
</feature>
<evidence type="ECO:0000256" key="4">
    <source>
        <dbReference type="ARBA" id="ARBA00022679"/>
    </source>
</evidence>
<comment type="caution">
    <text evidence="12">The sequence shown here is derived from an EMBL/GenBank/DDBJ whole genome shotgun (WGS) entry which is preliminary data.</text>
</comment>
<dbReference type="RefSeq" id="WP_269330959.1">
    <property type="nucleotide sequence ID" value="NZ_JAMZFT010000001.1"/>
</dbReference>
<keyword evidence="2 11" id="KW-1003">Cell membrane</keyword>
<evidence type="ECO:0000256" key="8">
    <source>
        <dbReference type="ARBA" id="ARBA00022989"/>
    </source>
</evidence>
<dbReference type="PANTHER" id="PTHR30474:SF1">
    <property type="entry name" value="PEPTIDOGLYCAN GLYCOSYLTRANSFERASE MRDB"/>
    <property type="match status" value="1"/>
</dbReference>
<evidence type="ECO:0000313" key="12">
    <source>
        <dbReference type="EMBL" id="MCP1334998.1"/>
    </source>
</evidence>
<dbReference type="Proteomes" id="UP001055804">
    <property type="component" value="Unassembled WGS sequence"/>
</dbReference>
<sequence length="379" mass="41052">MALTRVQDDRTIGARLLEVNWGLLLLLCTAAAIGTAMLFSAADGSFSPWAGRHILRFSVFLGLAVAIAVIDIRFWMKLAYPAYLVALVLLIGVEVAGVRGKGAERWIDLGVLQLQPSEIMKIALVMALARYYHGVPYDRIRSPLTLVVPALMVLAPVALVLRQPDLGTALLLVFEGTALVLAAGASIWLFVAAGAAAAGFAPIAWSYLKDYQKDRILTFLDPERDPMGAGYHIIQSKIAFGSGGVWGRGYMQGPQSQLDFLPEKQTDFVFTMIAEELGMVGGLCVLALYLLIVAYAIAIALQVRHVFGRLLALGVSVVMFLYVSINTAMVMGLIPVVGVPLPLISYGGTSMLTVMTGFGLLMSAYVWRNVEIPRYQSRL</sequence>
<evidence type="ECO:0000256" key="10">
    <source>
        <dbReference type="ARBA" id="ARBA00023316"/>
    </source>
</evidence>
<dbReference type="Pfam" id="PF01098">
    <property type="entry name" value="FTSW_RODA_SPOVE"/>
    <property type="match status" value="1"/>
</dbReference>
<keyword evidence="9 11" id="KW-0472">Membrane</keyword>
<organism evidence="12 13">
    <name type="scientific">Futiania mangrovi</name>
    <dbReference type="NCBI Taxonomy" id="2959716"/>
    <lineage>
        <taxon>Bacteria</taxon>
        <taxon>Pseudomonadati</taxon>
        <taxon>Pseudomonadota</taxon>
        <taxon>Alphaproteobacteria</taxon>
        <taxon>Futianiales</taxon>
        <taxon>Futianiaceae</taxon>
        <taxon>Futiania</taxon>
    </lineage>
</organism>
<keyword evidence="13" id="KW-1185">Reference proteome</keyword>
<keyword evidence="11" id="KW-0997">Cell inner membrane</keyword>
<keyword evidence="10 11" id="KW-0961">Cell wall biogenesis/degradation</keyword>
<evidence type="ECO:0000256" key="7">
    <source>
        <dbReference type="ARBA" id="ARBA00022984"/>
    </source>
</evidence>
<name>A0A9J6PAE9_9PROT</name>
<accession>A0A9J6PAE9</accession>
<evidence type="ECO:0000256" key="3">
    <source>
        <dbReference type="ARBA" id="ARBA00022676"/>
    </source>
</evidence>
<comment type="subcellular location">
    <subcellularLocation>
        <location evidence="11">Cell inner membrane</location>
        <topology evidence="11">Multi-pass membrane protein</topology>
    </subcellularLocation>
    <subcellularLocation>
        <location evidence="1">Membrane</location>
        <topology evidence="1">Multi-pass membrane protein</topology>
    </subcellularLocation>
</comment>
<dbReference type="GO" id="GO:0008955">
    <property type="term" value="F:peptidoglycan glycosyltransferase activity"/>
    <property type="evidence" value="ECO:0007669"/>
    <property type="project" value="UniProtKB-UniRule"/>
</dbReference>
<gene>
    <name evidence="11 12" type="primary">rodA</name>
    <name evidence="11" type="synonym">mrdB</name>
    <name evidence="12" type="ORF">NJQ99_01095</name>
</gene>
<evidence type="ECO:0000256" key="9">
    <source>
        <dbReference type="ARBA" id="ARBA00023136"/>
    </source>
</evidence>
<keyword evidence="7 11" id="KW-0573">Peptidoglycan synthesis</keyword>
<reference evidence="12" key="1">
    <citation type="submission" date="2022-06" db="EMBL/GenBank/DDBJ databases">
        <title>Isolation and Genomics of Futiania mangrovii gen. nov., sp. nov., a Rare and Metabolically-versatile member in the Class Alphaproteobacteria.</title>
        <authorList>
            <person name="Liu L."/>
            <person name="Huang W.-C."/>
            <person name="Pan J."/>
            <person name="Li J."/>
            <person name="Huang Y."/>
            <person name="Du H."/>
            <person name="Liu Y."/>
            <person name="Li M."/>
        </authorList>
    </citation>
    <scope>NUCLEOTIDE SEQUENCE</scope>
    <source>
        <strain evidence="12">FT118</strain>
    </source>
</reference>
<dbReference type="EMBL" id="JAMZFT010000001">
    <property type="protein sequence ID" value="MCP1334998.1"/>
    <property type="molecule type" value="Genomic_DNA"/>
</dbReference>
<dbReference type="HAMAP" id="MF_02079">
    <property type="entry name" value="PGT_RodA"/>
    <property type="match status" value="1"/>
</dbReference>
<dbReference type="GO" id="GO:0009252">
    <property type="term" value="P:peptidoglycan biosynthetic process"/>
    <property type="evidence" value="ECO:0007669"/>
    <property type="project" value="UniProtKB-UniRule"/>
</dbReference>
<keyword evidence="4 11" id="KW-0808">Transferase</keyword>
<keyword evidence="3 11" id="KW-0328">Glycosyltransferase</keyword>
<evidence type="ECO:0000256" key="6">
    <source>
        <dbReference type="ARBA" id="ARBA00022960"/>
    </source>
</evidence>
<evidence type="ECO:0000256" key="5">
    <source>
        <dbReference type="ARBA" id="ARBA00022692"/>
    </source>
</evidence>
<evidence type="ECO:0000313" key="13">
    <source>
        <dbReference type="Proteomes" id="UP001055804"/>
    </source>
</evidence>
<proteinExistence type="inferred from homology"/>
<feature type="transmembrane region" description="Helical" evidence="11">
    <location>
        <begin position="144"/>
        <end position="161"/>
    </location>
</feature>
<dbReference type="PANTHER" id="PTHR30474">
    <property type="entry name" value="CELL CYCLE PROTEIN"/>
    <property type="match status" value="1"/>
</dbReference>
<keyword evidence="8 11" id="KW-1133">Transmembrane helix</keyword>
<feature type="transmembrane region" description="Helical" evidence="11">
    <location>
        <begin position="20"/>
        <end position="42"/>
    </location>
</feature>
<feature type="transmembrane region" description="Helical" evidence="11">
    <location>
        <begin position="54"/>
        <end position="74"/>
    </location>
</feature>
<feature type="transmembrane region" description="Helical" evidence="11">
    <location>
        <begin position="310"/>
        <end position="337"/>
    </location>
</feature>
<dbReference type="InterPro" id="IPR011923">
    <property type="entry name" value="RodA/MrdB"/>
</dbReference>
<comment type="similarity">
    <text evidence="11">Belongs to the SEDS family. MrdB/RodA subfamily.</text>
</comment>
<dbReference type="GO" id="GO:0005886">
    <property type="term" value="C:plasma membrane"/>
    <property type="evidence" value="ECO:0007669"/>
    <property type="project" value="UniProtKB-SubCell"/>
</dbReference>
<feature type="transmembrane region" description="Helical" evidence="11">
    <location>
        <begin position="168"/>
        <end position="201"/>
    </location>
</feature>
<keyword evidence="6 11" id="KW-0133">Cell shape</keyword>
<comment type="function">
    <text evidence="11">Peptidoglycan polymerase that is essential for cell wall elongation.</text>
</comment>
<dbReference type="InterPro" id="IPR001182">
    <property type="entry name" value="FtsW/RodA"/>
</dbReference>
<evidence type="ECO:0000256" key="11">
    <source>
        <dbReference type="HAMAP-Rule" id="MF_02079"/>
    </source>
</evidence>
<feature type="transmembrane region" description="Helical" evidence="11">
    <location>
        <begin position="277"/>
        <end position="298"/>
    </location>
</feature>
<dbReference type="NCBIfam" id="TIGR02210">
    <property type="entry name" value="rodA_shape"/>
    <property type="match status" value="1"/>
</dbReference>
<dbReference type="GO" id="GO:0032153">
    <property type="term" value="C:cell division site"/>
    <property type="evidence" value="ECO:0007669"/>
    <property type="project" value="TreeGrafter"/>
</dbReference>
<dbReference type="InterPro" id="IPR018365">
    <property type="entry name" value="Cell_cycle_FtsW-rel_CS"/>
</dbReference>
<protein>
    <recommendedName>
        <fullName evidence="11">Peptidoglycan glycosyltransferase MrdB</fullName>
        <shortName evidence="11">PGT</shortName>
        <ecNumber evidence="11">2.4.99.28</ecNumber>
    </recommendedName>
    <alternativeName>
        <fullName evidence="11">Cell elongation protein RodA</fullName>
    </alternativeName>
    <alternativeName>
        <fullName evidence="11">Cell wall polymerase</fullName>
    </alternativeName>
    <alternativeName>
        <fullName evidence="11">Peptidoglycan polymerase</fullName>
        <shortName evidence="11">PG polymerase</shortName>
    </alternativeName>
</protein>